<sequence>MPNLSTEPKNEPRTMSALHLSTPATKKKGLGQVPATNANVPFHPLLSSKSIIPSLSNPLSNRFSHHSFANHPQPPFPPNHTASEKVAKNGIWRSHSAQDLSSLIRARDRGDSWSSEYSNVSNVSNASNRSGSIFDGEIGVEVRPATPYSDSASPISPGRTSSIYSEPYFTSASSYFSPFPPSSGNPTTTTYVSHHPNLVNSPLSLSRYKRPPHRKALLIGINYRLYKTRYRHLPGTHEDVYEVHKFMQKRWNLPNSAVTLLSDAHDALPHQIPTAQNIISEMEKLVEDAIPGDHLFVYFGGHGEQLPDKDGDEDDELDEAIVSCDGRLITDDDMHDILIRPLPPGCRLTALFDCCHSGTVLDLPYNIPTSFHASSRSPSPSLSLHLSEPPIPHPKSPKPAYTTTLVSSPDLDELTDLPHGTRLTPEFMSSPSLLNSPLLTNSTLPPLPSSPDSYFPSILDTDRGRSNPRVRPRPRPRRKWSSGNAVLWSSCLDHEESQEVIDGKINRGAMTYAFILCMESDGFKADPTHRRLLHMIRYNLAKWKCVQSAQLSSSQELSIDTHFEL</sequence>
<feature type="region of interest" description="Disordered" evidence="2">
    <location>
        <begin position="1"/>
        <end position="28"/>
    </location>
</feature>
<keyword evidence="5" id="KW-1185">Reference proteome</keyword>
<dbReference type="Pfam" id="PF00656">
    <property type="entry name" value="Peptidase_C14"/>
    <property type="match status" value="1"/>
</dbReference>
<dbReference type="PANTHER" id="PTHR48104:SF30">
    <property type="entry name" value="METACASPASE-1"/>
    <property type="match status" value="1"/>
</dbReference>
<gene>
    <name evidence="4" type="ORF">SISSUDRAFT_1035740</name>
</gene>
<feature type="compositionally biased region" description="Low complexity" evidence="2">
    <location>
        <begin position="372"/>
        <end position="388"/>
    </location>
</feature>
<accession>A0A166ADA0</accession>
<dbReference type="InterPro" id="IPR011600">
    <property type="entry name" value="Pept_C14_caspase"/>
</dbReference>
<proteinExistence type="inferred from homology"/>
<organism evidence="4 5">
    <name type="scientific">Sistotremastrum suecicum HHB10207 ss-3</name>
    <dbReference type="NCBI Taxonomy" id="1314776"/>
    <lineage>
        <taxon>Eukaryota</taxon>
        <taxon>Fungi</taxon>
        <taxon>Dikarya</taxon>
        <taxon>Basidiomycota</taxon>
        <taxon>Agaricomycotina</taxon>
        <taxon>Agaricomycetes</taxon>
        <taxon>Sistotremastrales</taxon>
        <taxon>Sistotremastraceae</taxon>
        <taxon>Sistotremastrum</taxon>
    </lineage>
</organism>
<dbReference type="GO" id="GO:0004197">
    <property type="term" value="F:cysteine-type endopeptidase activity"/>
    <property type="evidence" value="ECO:0007669"/>
    <property type="project" value="InterPro"/>
</dbReference>
<dbReference type="PANTHER" id="PTHR48104">
    <property type="entry name" value="METACASPASE-4"/>
    <property type="match status" value="1"/>
</dbReference>
<evidence type="ECO:0000256" key="2">
    <source>
        <dbReference type="SAM" id="MobiDB-lite"/>
    </source>
</evidence>
<feature type="compositionally biased region" description="Low complexity" evidence="2">
    <location>
        <begin position="429"/>
        <end position="444"/>
    </location>
</feature>
<dbReference type="InterPro" id="IPR050452">
    <property type="entry name" value="Metacaspase"/>
</dbReference>
<feature type="compositionally biased region" description="Basic residues" evidence="2">
    <location>
        <begin position="466"/>
        <end position="479"/>
    </location>
</feature>
<name>A0A166ADA0_9AGAM</name>
<evidence type="ECO:0000313" key="4">
    <source>
        <dbReference type="EMBL" id="KZT35216.1"/>
    </source>
</evidence>
<feature type="domain" description="Peptidase C14 caspase" evidence="3">
    <location>
        <begin position="214"/>
        <end position="553"/>
    </location>
</feature>
<dbReference type="AlphaFoldDB" id="A0A166ADA0"/>
<protein>
    <recommendedName>
        <fullName evidence="3">Peptidase C14 caspase domain-containing protein</fullName>
    </recommendedName>
</protein>
<evidence type="ECO:0000313" key="5">
    <source>
        <dbReference type="Proteomes" id="UP000076798"/>
    </source>
</evidence>
<dbReference type="GO" id="GO:0006508">
    <property type="term" value="P:proteolysis"/>
    <property type="evidence" value="ECO:0007669"/>
    <property type="project" value="InterPro"/>
</dbReference>
<dbReference type="Gene3D" id="3.40.50.12660">
    <property type="match status" value="2"/>
</dbReference>
<evidence type="ECO:0000259" key="3">
    <source>
        <dbReference type="Pfam" id="PF00656"/>
    </source>
</evidence>
<feature type="region of interest" description="Disordered" evidence="2">
    <location>
        <begin position="372"/>
        <end position="479"/>
    </location>
</feature>
<reference evidence="4 5" key="1">
    <citation type="journal article" date="2016" name="Mol. Biol. Evol.">
        <title>Comparative Genomics of Early-Diverging Mushroom-Forming Fungi Provides Insights into the Origins of Lignocellulose Decay Capabilities.</title>
        <authorList>
            <person name="Nagy L.G."/>
            <person name="Riley R."/>
            <person name="Tritt A."/>
            <person name="Adam C."/>
            <person name="Daum C."/>
            <person name="Floudas D."/>
            <person name="Sun H."/>
            <person name="Yadav J.S."/>
            <person name="Pangilinan J."/>
            <person name="Larsson K.H."/>
            <person name="Matsuura K."/>
            <person name="Barry K."/>
            <person name="Labutti K."/>
            <person name="Kuo R."/>
            <person name="Ohm R.A."/>
            <person name="Bhattacharya S.S."/>
            <person name="Shirouzu T."/>
            <person name="Yoshinaga Y."/>
            <person name="Martin F.M."/>
            <person name="Grigoriev I.V."/>
            <person name="Hibbett D.S."/>
        </authorList>
    </citation>
    <scope>NUCLEOTIDE SEQUENCE [LARGE SCALE GENOMIC DNA]</scope>
    <source>
        <strain evidence="4 5">HHB10207 ss-3</strain>
    </source>
</reference>
<comment type="similarity">
    <text evidence="1">Belongs to the peptidase C14B family.</text>
</comment>
<evidence type="ECO:0000256" key="1">
    <source>
        <dbReference type="ARBA" id="ARBA00009005"/>
    </source>
</evidence>
<dbReference type="GO" id="GO:0005737">
    <property type="term" value="C:cytoplasm"/>
    <property type="evidence" value="ECO:0007669"/>
    <property type="project" value="TreeGrafter"/>
</dbReference>
<dbReference type="Proteomes" id="UP000076798">
    <property type="component" value="Unassembled WGS sequence"/>
</dbReference>
<dbReference type="EMBL" id="KV428148">
    <property type="protein sequence ID" value="KZT35216.1"/>
    <property type="molecule type" value="Genomic_DNA"/>
</dbReference>
<dbReference type="OrthoDB" id="3223806at2759"/>